<feature type="domain" description="HNH nuclease" evidence="1">
    <location>
        <begin position="205"/>
        <end position="254"/>
    </location>
</feature>
<dbReference type="RefSeq" id="WP_269444867.1">
    <property type="nucleotide sequence ID" value="NZ_CP097463.1"/>
</dbReference>
<reference evidence="2" key="1">
    <citation type="submission" date="2022-05" db="EMBL/GenBank/DDBJ databases">
        <title>Jatrophihabitans sp. SB3-54 whole genome sequence.</title>
        <authorList>
            <person name="Suh M.K."/>
            <person name="Eom M.K."/>
            <person name="Kim J.S."/>
            <person name="Kim H.S."/>
            <person name="Do H.E."/>
            <person name="Shin Y.K."/>
            <person name="Lee J.-S."/>
        </authorList>
    </citation>
    <scope>NUCLEOTIDE SEQUENCE</scope>
    <source>
        <strain evidence="2">SB3-54</strain>
    </source>
</reference>
<dbReference type="Pfam" id="PF13391">
    <property type="entry name" value="HNH_2"/>
    <property type="match status" value="1"/>
</dbReference>
<keyword evidence="3" id="KW-1185">Reference proteome</keyword>
<name>A0ABY7K338_9ACTN</name>
<evidence type="ECO:0000313" key="3">
    <source>
        <dbReference type="Proteomes" id="UP001164693"/>
    </source>
</evidence>
<keyword evidence="2" id="KW-0540">Nuclease</keyword>
<dbReference type="Proteomes" id="UP001164693">
    <property type="component" value="Chromosome"/>
</dbReference>
<proteinExistence type="predicted"/>
<sequence>MRAYVGVTDGDWYRYLAASGADEVNFWRPGGGNTFRALAVGEPFFFKSHYHDGNRVVGGGFYSGFAALRLSEAWQFFAEANGAASLIEMRLRVGKYRKAPLMPSEDPVIGCVFVRDVAFFGSDSEPAPPGWAPNIVQGAGFNTDEPRVRPYFDLLVSRVLGATFEVDASAWHRPGPVYGDPRLVPQRLGQRAFQGVVLDAYQYRCAVTGDKIRPVLQAAHIRPLPLGGEHRLDNGLLLRSDVHTLYDRGYLGVDPKFRLVVSPRLREEFGNGEEFYARASSGDAITLPRRPVDRPNKEFLEWHLDEVFLAS</sequence>
<dbReference type="InterPro" id="IPR003615">
    <property type="entry name" value="HNH_nuc"/>
</dbReference>
<evidence type="ECO:0000259" key="1">
    <source>
        <dbReference type="Pfam" id="PF13391"/>
    </source>
</evidence>
<evidence type="ECO:0000313" key="2">
    <source>
        <dbReference type="EMBL" id="WAX58318.1"/>
    </source>
</evidence>
<accession>A0ABY7K338</accession>
<gene>
    <name evidence="2" type="ORF">M6B22_06010</name>
</gene>
<protein>
    <submittedName>
        <fullName evidence="2">HNH endonuclease</fullName>
    </submittedName>
</protein>
<organism evidence="2 3">
    <name type="scientific">Jatrophihabitans cynanchi</name>
    <dbReference type="NCBI Taxonomy" id="2944128"/>
    <lineage>
        <taxon>Bacteria</taxon>
        <taxon>Bacillati</taxon>
        <taxon>Actinomycetota</taxon>
        <taxon>Actinomycetes</taxon>
        <taxon>Jatrophihabitantales</taxon>
        <taxon>Jatrophihabitantaceae</taxon>
        <taxon>Jatrophihabitans</taxon>
    </lineage>
</organism>
<dbReference type="EMBL" id="CP097463">
    <property type="protein sequence ID" value="WAX58318.1"/>
    <property type="molecule type" value="Genomic_DNA"/>
</dbReference>
<keyword evidence="2" id="KW-0378">Hydrolase</keyword>
<dbReference type="GO" id="GO:0004519">
    <property type="term" value="F:endonuclease activity"/>
    <property type="evidence" value="ECO:0007669"/>
    <property type="project" value="UniProtKB-KW"/>
</dbReference>
<keyword evidence="2" id="KW-0255">Endonuclease</keyword>